<comment type="caution">
    <text evidence="2">The sequence shown here is derived from an EMBL/GenBank/DDBJ whole genome shotgun (WGS) entry which is preliminary data.</text>
</comment>
<gene>
    <name evidence="2" type="ORF">PoB_003507900</name>
</gene>
<reference evidence="2 3" key="1">
    <citation type="journal article" date="2021" name="Elife">
        <title>Chloroplast acquisition without the gene transfer in kleptoplastic sea slugs, Plakobranchus ocellatus.</title>
        <authorList>
            <person name="Maeda T."/>
            <person name="Takahashi S."/>
            <person name="Yoshida T."/>
            <person name="Shimamura S."/>
            <person name="Takaki Y."/>
            <person name="Nagai Y."/>
            <person name="Toyoda A."/>
            <person name="Suzuki Y."/>
            <person name="Arimoto A."/>
            <person name="Ishii H."/>
            <person name="Satoh N."/>
            <person name="Nishiyama T."/>
            <person name="Hasebe M."/>
            <person name="Maruyama T."/>
            <person name="Minagawa J."/>
            <person name="Obokata J."/>
            <person name="Shigenobu S."/>
        </authorList>
    </citation>
    <scope>NUCLEOTIDE SEQUENCE [LARGE SCALE GENOMIC DNA]</scope>
</reference>
<dbReference type="GO" id="GO:0110078">
    <property type="term" value="C:TTT Hsp90 cochaperone complex"/>
    <property type="evidence" value="ECO:0007669"/>
    <property type="project" value="InterPro"/>
</dbReference>
<comment type="similarity">
    <text evidence="1">Belongs to the TTI2 family.</text>
</comment>
<evidence type="ECO:0000313" key="3">
    <source>
        <dbReference type="Proteomes" id="UP000735302"/>
    </source>
</evidence>
<dbReference type="EMBL" id="BLXT01003971">
    <property type="protein sequence ID" value="GFO08574.1"/>
    <property type="molecule type" value="Genomic_DNA"/>
</dbReference>
<dbReference type="InterPro" id="IPR016024">
    <property type="entry name" value="ARM-type_fold"/>
</dbReference>
<dbReference type="InterPro" id="IPR011989">
    <property type="entry name" value="ARM-like"/>
</dbReference>
<dbReference type="PANTHER" id="PTHR32226:SF2">
    <property type="entry name" value="TELO2-INTERACTING PROTEIN 2"/>
    <property type="match status" value="1"/>
</dbReference>
<protein>
    <submittedName>
        <fullName evidence="2">Telo2-interacting protein 2-like</fullName>
    </submittedName>
</protein>
<evidence type="ECO:0000313" key="2">
    <source>
        <dbReference type="EMBL" id="GFO08574.1"/>
    </source>
</evidence>
<name>A0AAV4AQH8_9GAST</name>
<proteinExistence type="inferred from homology"/>
<dbReference type="InterPro" id="IPR018870">
    <property type="entry name" value="Tti2"/>
</dbReference>
<keyword evidence="3" id="KW-1185">Reference proteome</keyword>
<sequence>MRRGKLEHLVTTGKFEGKRSRGRQREKIMDGLATWFGPGKVSDILVAVKHRVGFVYTNFKMANYNKNDHSKVSKMFKLLETVVENRCFSERISILKQCTAVLKCFSENEIVILLMKPHDKRFCASIESVIETAIVPPFNSREYFSYSETDFEWYADIAEAVINFFIELLSICISCRSSLSKALELQQEHPDSESLETDGIEPQPERHVLNCEYFIWLDSVQMKIIVLIGAHLSSKLWSSVNTQQLCNFFLQQLLDLYNVSSVGELLCSETNLLKSSHENNPPKPKTNLSLFVKFMLYCKAPLRKEEWQRNPFLAEAFSWIVCNIQMPYLSDHIDQIMVVSLNFIDDHQVVNKMRGVSLMHHLLLNTSAEEMRWFNRAEVMYTSLKHQLYSKEWQLMEKLLPCLLCLLHVLEPSKNNFENIRHHEVFENLLQEAESENLIAMRRVYIFSLKDFTSQLGIGCTRHLSTIVRIINHYLEVEDSPEDKARKDALGLLHKVISIAWLRISHHLQSILQSLCKFLLDINASNLPRDEKSLQARSYMNGQVVDILKLLKQLVPDIQPCLQSLKDSDHLQDIKHIISMVV</sequence>
<organism evidence="2 3">
    <name type="scientific">Plakobranchus ocellatus</name>
    <dbReference type="NCBI Taxonomy" id="259542"/>
    <lineage>
        <taxon>Eukaryota</taxon>
        <taxon>Metazoa</taxon>
        <taxon>Spiralia</taxon>
        <taxon>Lophotrochozoa</taxon>
        <taxon>Mollusca</taxon>
        <taxon>Gastropoda</taxon>
        <taxon>Heterobranchia</taxon>
        <taxon>Euthyneura</taxon>
        <taxon>Panpulmonata</taxon>
        <taxon>Sacoglossa</taxon>
        <taxon>Placobranchoidea</taxon>
        <taxon>Plakobranchidae</taxon>
        <taxon>Plakobranchus</taxon>
    </lineage>
</organism>
<dbReference type="AlphaFoldDB" id="A0AAV4AQH8"/>
<dbReference type="SUPFAM" id="SSF48371">
    <property type="entry name" value="ARM repeat"/>
    <property type="match status" value="1"/>
</dbReference>
<dbReference type="GO" id="GO:0005829">
    <property type="term" value="C:cytosol"/>
    <property type="evidence" value="ECO:0007669"/>
    <property type="project" value="TreeGrafter"/>
</dbReference>
<evidence type="ECO:0000256" key="1">
    <source>
        <dbReference type="ARBA" id="ARBA00034736"/>
    </source>
</evidence>
<accession>A0AAV4AQH8</accession>
<dbReference type="PANTHER" id="PTHR32226">
    <property type="entry name" value="TELO2-INTERACTING PROTEIN 2"/>
    <property type="match status" value="1"/>
</dbReference>
<dbReference type="Proteomes" id="UP000735302">
    <property type="component" value="Unassembled WGS sequence"/>
</dbReference>
<dbReference type="Pfam" id="PF10521">
    <property type="entry name" value="Tti2"/>
    <property type="match status" value="1"/>
</dbReference>
<dbReference type="Gene3D" id="1.25.10.10">
    <property type="entry name" value="Leucine-rich Repeat Variant"/>
    <property type="match status" value="1"/>
</dbReference>
<dbReference type="GO" id="GO:0005634">
    <property type="term" value="C:nucleus"/>
    <property type="evidence" value="ECO:0007669"/>
    <property type="project" value="TreeGrafter"/>
</dbReference>